<reference evidence="2" key="2">
    <citation type="submission" date="2013-12" db="EMBL/GenBank/DDBJ databases">
        <authorList>
            <person name="Yu Y."/>
            <person name="Lee S."/>
            <person name="de Baynast K."/>
            <person name="Wissotski M."/>
            <person name="Liu L."/>
            <person name="Talag J."/>
            <person name="Goicoechea J."/>
            <person name="Angelova A."/>
            <person name="Jetty R."/>
            <person name="Kudrna D."/>
            <person name="Golser W."/>
            <person name="Rivera L."/>
            <person name="Zhang J."/>
            <person name="Wing R."/>
        </authorList>
    </citation>
    <scope>NUCLEOTIDE SEQUENCE</scope>
</reference>
<name>A0A0D9XH16_9ORYZ</name>
<sequence length="180" mass="19924">MSSDLQSASHVIAGRRFRSRLQHLNANRSSFSVCTSGQLPADVSSTQCTASILTASRTWSAMLRSCRPVSTCKMTTPKAYTSDSVVSSPVMKKMGSMYPVVPMGLVRRQMVSSSSGFMCTVRAVPKSPRRLMLLASRRMLVSLKSAWMMACGRQEWSLTSSLFRELFHLLVDNTSKNIIM</sequence>
<dbReference type="eggNOG" id="ENOG502R5U1">
    <property type="taxonomic scope" value="Eukaryota"/>
</dbReference>
<evidence type="ECO:0000313" key="2">
    <source>
        <dbReference type="Proteomes" id="UP000032180"/>
    </source>
</evidence>
<dbReference type="AlphaFoldDB" id="A0A0D9XH16"/>
<keyword evidence="2" id="KW-1185">Reference proteome</keyword>
<accession>A0A0D9XH16</accession>
<dbReference type="Proteomes" id="UP000032180">
    <property type="component" value="Chromosome 9"/>
</dbReference>
<dbReference type="EnsemblPlants" id="LPERR09G16230.1">
    <property type="protein sequence ID" value="LPERR09G16230.1"/>
    <property type="gene ID" value="LPERR09G16230"/>
</dbReference>
<dbReference type="HOGENOM" id="CLU_089466_0_0_1"/>
<protein>
    <submittedName>
        <fullName evidence="1">Uncharacterized protein</fullName>
    </submittedName>
</protein>
<reference evidence="1" key="3">
    <citation type="submission" date="2015-04" db="UniProtKB">
        <authorList>
            <consortium name="EnsemblPlants"/>
        </authorList>
    </citation>
    <scope>IDENTIFICATION</scope>
</reference>
<dbReference type="Gramene" id="LPERR09G16230.1">
    <property type="protein sequence ID" value="LPERR09G16230.1"/>
    <property type="gene ID" value="LPERR09G16230"/>
</dbReference>
<reference evidence="1 2" key="1">
    <citation type="submission" date="2012-08" db="EMBL/GenBank/DDBJ databases">
        <title>Oryza genome evolution.</title>
        <authorList>
            <person name="Wing R.A."/>
        </authorList>
    </citation>
    <scope>NUCLEOTIDE SEQUENCE</scope>
</reference>
<proteinExistence type="predicted"/>
<evidence type="ECO:0000313" key="1">
    <source>
        <dbReference type="EnsemblPlants" id="LPERR09G16230.1"/>
    </source>
</evidence>
<organism evidence="1 2">
    <name type="scientific">Leersia perrieri</name>
    <dbReference type="NCBI Taxonomy" id="77586"/>
    <lineage>
        <taxon>Eukaryota</taxon>
        <taxon>Viridiplantae</taxon>
        <taxon>Streptophyta</taxon>
        <taxon>Embryophyta</taxon>
        <taxon>Tracheophyta</taxon>
        <taxon>Spermatophyta</taxon>
        <taxon>Magnoliopsida</taxon>
        <taxon>Liliopsida</taxon>
        <taxon>Poales</taxon>
        <taxon>Poaceae</taxon>
        <taxon>BOP clade</taxon>
        <taxon>Oryzoideae</taxon>
        <taxon>Oryzeae</taxon>
        <taxon>Oryzinae</taxon>
        <taxon>Leersia</taxon>
    </lineage>
</organism>